<name>A0A9W7WFR7_TRIRA</name>
<proteinExistence type="predicted"/>
<evidence type="ECO:0000256" key="1">
    <source>
        <dbReference type="SAM" id="MobiDB-lite"/>
    </source>
</evidence>
<reference evidence="2" key="1">
    <citation type="submission" date="2021-02" db="EMBL/GenBank/DDBJ databases">
        <title>Comparative genomics reveals that relaxation of natural selection precedes convergent phenotypic evolution of cavefish.</title>
        <authorList>
            <person name="Peng Z."/>
        </authorList>
    </citation>
    <scope>NUCLEOTIDE SEQUENCE</scope>
    <source>
        <tissue evidence="2">Muscle</tissue>
    </source>
</reference>
<comment type="caution">
    <text evidence="2">The sequence shown here is derived from an EMBL/GenBank/DDBJ whole genome shotgun (WGS) entry which is preliminary data.</text>
</comment>
<dbReference type="Proteomes" id="UP001059041">
    <property type="component" value="Linkage Group LG17"/>
</dbReference>
<accession>A0A9W7WFR7</accession>
<keyword evidence="3" id="KW-1185">Reference proteome</keyword>
<dbReference type="AlphaFoldDB" id="A0A9W7WFR7"/>
<organism evidence="2 3">
    <name type="scientific">Triplophysa rosa</name>
    <name type="common">Cave loach</name>
    <dbReference type="NCBI Taxonomy" id="992332"/>
    <lineage>
        <taxon>Eukaryota</taxon>
        <taxon>Metazoa</taxon>
        <taxon>Chordata</taxon>
        <taxon>Craniata</taxon>
        <taxon>Vertebrata</taxon>
        <taxon>Euteleostomi</taxon>
        <taxon>Actinopterygii</taxon>
        <taxon>Neopterygii</taxon>
        <taxon>Teleostei</taxon>
        <taxon>Ostariophysi</taxon>
        <taxon>Cypriniformes</taxon>
        <taxon>Nemacheilidae</taxon>
        <taxon>Triplophysa</taxon>
    </lineage>
</organism>
<feature type="compositionally biased region" description="Basic residues" evidence="1">
    <location>
        <begin position="1"/>
        <end position="11"/>
    </location>
</feature>
<evidence type="ECO:0000313" key="3">
    <source>
        <dbReference type="Proteomes" id="UP001059041"/>
    </source>
</evidence>
<dbReference type="EMBL" id="JAFHDT010000017">
    <property type="protein sequence ID" value="KAI7797554.1"/>
    <property type="molecule type" value="Genomic_DNA"/>
</dbReference>
<sequence>MARKSAKRSKNKLPSGCLSKRTKGSPAEEDPESENIPPCSTPIHDKSERDIKAVLACQTPSHLNITAAADHGSPVTAPTITNTSVTGNLTINQNFTMVLPNNSGNKHLAQQLINVKDGADERRMLSCKSEYILQKSISPQTLHRRRCLDFAEDVDQPTLTLAEVKKNTNHLREITVDGKILETRPTNNILISEEEMTYSHYALCDNTATVPLILLDTFTINLDQWYTFKSISICDFGQGNVLCSTELTTLESFTPVEHTVQEPEETVISGEITGVLVTFEYLCSCDAVLLLPDTKLFHIKCNECKKSCRCASVRNRAKAEVTIKQASGTEQMVVLNDALLHSIDTFKKEGFCDSHRLEERLLRAKTVTVVCVDSEPQRVQMDASDKSKGSLKFSLSGWQHACLIL</sequence>
<feature type="region of interest" description="Disordered" evidence="1">
    <location>
        <begin position="1"/>
        <end position="44"/>
    </location>
</feature>
<gene>
    <name evidence="2" type="ORF">IRJ41_016748</name>
</gene>
<protein>
    <submittedName>
        <fullName evidence="2">Uncharacterized protein</fullName>
    </submittedName>
</protein>
<evidence type="ECO:0000313" key="2">
    <source>
        <dbReference type="EMBL" id="KAI7797554.1"/>
    </source>
</evidence>